<dbReference type="Proteomes" id="UP000287651">
    <property type="component" value="Unassembled WGS sequence"/>
</dbReference>
<dbReference type="EMBL" id="AMZH03000421">
    <property type="protein sequence ID" value="RRT83850.1"/>
    <property type="molecule type" value="Genomic_DNA"/>
</dbReference>
<evidence type="ECO:0000313" key="2">
    <source>
        <dbReference type="Proteomes" id="UP000287651"/>
    </source>
</evidence>
<dbReference type="AlphaFoldDB" id="A0A427B5U2"/>
<sequence length="118" mass="12893">MRQHSSSVLQRRCDGRMAPLLYLRVVFSSLGWRSAPPLPCNQNLYKGCHKRLAIATCSRGRTRGGRMRVKAASSDGHVRVEATQAATARWQPSRPSDRRAGRGCTGVVALATTTISAE</sequence>
<accession>A0A427B5U2</accession>
<reference evidence="1 2" key="1">
    <citation type="journal article" date="2014" name="Agronomy (Basel)">
        <title>A Draft Genome Sequence for Ensete ventricosum, the Drought-Tolerant Tree Against Hunger.</title>
        <authorList>
            <person name="Harrison J."/>
            <person name="Moore K.A."/>
            <person name="Paszkiewicz K."/>
            <person name="Jones T."/>
            <person name="Grant M."/>
            <person name="Ambacheew D."/>
            <person name="Muzemil S."/>
            <person name="Studholme D.J."/>
        </authorList>
    </citation>
    <scope>NUCLEOTIDE SEQUENCE [LARGE SCALE GENOMIC DNA]</scope>
</reference>
<protein>
    <submittedName>
        <fullName evidence="1">Uncharacterized protein</fullName>
    </submittedName>
</protein>
<evidence type="ECO:0000313" key="1">
    <source>
        <dbReference type="EMBL" id="RRT83850.1"/>
    </source>
</evidence>
<proteinExistence type="predicted"/>
<comment type="caution">
    <text evidence="1">The sequence shown here is derived from an EMBL/GenBank/DDBJ whole genome shotgun (WGS) entry which is preliminary data.</text>
</comment>
<name>A0A427B5U2_ENSVE</name>
<organism evidence="1 2">
    <name type="scientific">Ensete ventricosum</name>
    <name type="common">Abyssinian banana</name>
    <name type="synonym">Musa ensete</name>
    <dbReference type="NCBI Taxonomy" id="4639"/>
    <lineage>
        <taxon>Eukaryota</taxon>
        <taxon>Viridiplantae</taxon>
        <taxon>Streptophyta</taxon>
        <taxon>Embryophyta</taxon>
        <taxon>Tracheophyta</taxon>
        <taxon>Spermatophyta</taxon>
        <taxon>Magnoliopsida</taxon>
        <taxon>Liliopsida</taxon>
        <taxon>Zingiberales</taxon>
        <taxon>Musaceae</taxon>
        <taxon>Ensete</taxon>
    </lineage>
</organism>
<gene>
    <name evidence="1" type="ORF">B296_00000767</name>
</gene>